<dbReference type="SUPFAM" id="SSF52540">
    <property type="entry name" value="P-loop containing nucleoside triphosphate hydrolases"/>
    <property type="match status" value="1"/>
</dbReference>
<feature type="binding site" evidence="3">
    <location>
        <begin position="29"/>
        <end position="34"/>
    </location>
    <ligand>
        <name>ATP</name>
        <dbReference type="ChEBI" id="CHEBI:30616"/>
    </ligand>
</feature>
<dbReference type="NCBIfam" id="TIGR00152">
    <property type="entry name" value="dephospho-CoA kinase"/>
    <property type="match status" value="1"/>
</dbReference>
<name>A0ABS0F711_9BACL</name>
<dbReference type="Proteomes" id="UP000642910">
    <property type="component" value="Unassembled WGS sequence"/>
</dbReference>
<dbReference type="InterPro" id="IPR001977">
    <property type="entry name" value="Depp_CoAkinase"/>
</dbReference>
<dbReference type="GO" id="GO:0004140">
    <property type="term" value="F:dephospho-CoA kinase activity"/>
    <property type="evidence" value="ECO:0007669"/>
    <property type="project" value="UniProtKB-EC"/>
</dbReference>
<dbReference type="Pfam" id="PF01121">
    <property type="entry name" value="CoaE"/>
    <property type="match status" value="1"/>
</dbReference>
<dbReference type="PANTHER" id="PTHR10695:SF46">
    <property type="entry name" value="BIFUNCTIONAL COENZYME A SYNTHASE-RELATED"/>
    <property type="match status" value="1"/>
</dbReference>
<dbReference type="Gene3D" id="3.40.50.300">
    <property type="entry name" value="P-loop containing nucleotide triphosphate hydrolases"/>
    <property type="match status" value="1"/>
</dbReference>
<comment type="function">
    <text evidence="3">Catalyzes the phosphorylation of the 3'-hydroxyl group of dephosphocoenzyme A to form coenzyme A.</text>
</comment>
<dbReference type="HAMAP" id="MF_00376">
    <property type="entry name" value="Dephospho_CoA_kinase"/>
    <property type="match status" value="1"/>
</dbReference>
<evidence type="ECO:0000313" key="6">
    <source>
        <dbReference type="Proteomes" id="UP000642910"/>
    </source>
</evidence>
<keyword evidence="3" id="KW-0963">Cytoplasm</keyword>
<keyword evidence="1 3" id="KW-0547">Nucleotide-binding</keyword>
<comment type="pathway">
    <text evidence="3">Cofactor biosynthesis; coenzyme A biosynthesis; CoA from (R)-pantothenate: step 5/5.</text>
</comment>
<dbReference type="EC" id="2.7.1.24" evidence="3 4"/>
<comment type="similarity">
    <text evidence="3">Belongs to the CoaE family.</text>
</comment>
<keyword evidence="2 3" id="KW-0067">ATP-binding</keyword>
<comment type="subcellular location">
    <subcellularLocation>
        <location evidence="3">Cytoplasm</location>
    </subcellularLocation>
</comment>
<evidence type="ECO:0000256" key="2">
    <source>
        <dbReference type="ARBA" id="ARBA00022840"/>
    </source>
</evidence>
<keyword evidence="3 5" id="KW-0808">Transferase</keyword>
<gene>
    <name evidence="3" type="primary">coaE</name>
    <name evidence="5" type="ORF">IW967_14615</name>
</gene>
<dbReference type="CDD" id="cd02022">
    <property type="entry name" value="DPCK"/>
    <property type="match status" value="1"/>
</dbReference>
<comment type="catalytic activity">
    <reaction evidence="3">
        <text>3'-dephospho-CoA + ATP = ADP + CoA + H(+)</text>
        <dbReference type="Rhea" id="RHEA:18245"/>
        <dbReference type="ChEBI" id="CHEBI:15378"/>
        <dbReference type="ChEBI" id="CHEBI:30616"/>
        <dbReference type="ChEBI" id="CHEBI:57287"/>
        <dbReference type="ChEBI" id="CHEBI:57328"/>
        <dbReference type="ChEBI" id="CHEBI:456216"/>
        <dbReference type="EC" id="2.7.1.24"/>
    </reaction>
</comment>
<organism evidence="5 6">
    <name type="scientific">Alicyclobacillus mali</name>
    <name type="common">ex Roth et al. 2021</name>
    <dbReference type="NCBI Taxonomy" id="1123961"/>
    <lineage>
        <taxon>Bacteria</taxon>
        <taxon>Bacillati</taxon>
        <taxon>Bacillota</taxon>
        <taxon>Bacilli</taxon>
        <taxon>Bacillales</taxon>
        <taxon>Alicyclobacillaceae</taxon>
        <taxon>Alicyclobacillus</taxon>
    </lineage>
</organism>
<keyword evidence="3" id="KW-0173">Coenzyme A biosynthesis</keyword>
<dbReference type="EMBL" id="JADPKZ010000048">
    <property type="protein sequence ID" value="MBF8379080.1"/>
    <property type="molecule type" value="Genomic_DNA"/>
</dbReference>
<sequence>MSTQSNRPNGGNGGERVRGKIIGLTGGIGTGKSTVSQMLRDLGAFVVDADVWARRVVEPGSDGLRAIVEAFGDEVLQPDGTLDRKRLGAIVFQDEDMRLKLNQIVHPRVQQGMWQETADYWQQHPGEPVVWDVPLLIEGTAKRFVDEIVVVYASPTTQLRRVMERDGLSEEEAMRRIRAQMPIDEKRAIATHIIENDGPLEFTREQVQALWQKLRTENRSGHSSSR</sequence>
<keyword evidence="3 5" id="KW-0418">Kinase</keyword>
<dbReference type="InterPro" id="IPR027417">
    <property type="entry name" value="P-loop_NTPase"/>
</dbReference>
<evidence type="ECO:0000313" key="5">
    <source>
        <dbReference type="EMBL" id="MBF8379080.1"/>
    </source>
</evidence>
<keyword evidence="6" id="KW-1185">Reference proteome</keyword>
<dbReference type="PROSITE" id="PS51219">
    <property type="entry name" value="DPCK"/>
    <property type="match status" value="1"/>
</dbReference>
<comment type="caution">
    <text evidence="5">The sequence shown here is derived from an EMBL/GenBank/DDBJ whole genome shotgun (WGS) entry which is preliminary data.</text>
</comment>
<evidence type="ECO:0000256" key="1">
    <source>
        <dbReference type="ARBA" id="ARBA00022741"/>
    </source>
</evidence>
<evidence type="ECO:0000256" key="4">
    <source>
        <dbReference type="NCBIfam" id="TIGR00152"/>
    </source>
</evidence>
<proteinExistence type="inferred from homology"/>
<evidence type="ECO:0000256" key="3">
    <source>
        <dbReference type="HAMAP-Rule" id="MF_00376"/>
    </source>
</evidence>
<dbReference type="PANTHER" id="PTHR10695">
    <property type="entry name" value="DEPHOSPHO-COA KINASE-RELATED"/>
    <property type="match status" value="1"/>
</dbReference>
<reference evidence="5 6" key="1">
    <citation type="submission" date="2020-11" db="EMBL/GenBank/DDBJ databases">
        <title>Genomic insight of Alicyclobacillus mali FL 18 reveals a new arsenic-resistant strain, with potential in environmental biotechnology.</title>
        <authorList>
            <person name="Fiorentino G."/>
            <person name="Gallo G."/>
            <person name="Aulitto M."/>
        </authorList>
    </citation>
    <scope>NUCLEOTIDE SEQUENCE [LARGE SCALE GENOMIC DNA]</scope>
    <source>
        <strain evidence="5 6">FL 18</strain>
    </source>
</reference>
<accession>A0ABS0F711</accession>
<protein>
    <recommendedName>
        <fullName evidence="3 4">Dephospho-CoA kinase</fullName>
        <ecNumber evidence="3 4">2.7.1.24</ecNumber>
    </recommendedName>
    <alternativeName>
        <fullName evidence="3">Dephosphocoenzyme A kinase</fullName>
    </alternativeName>
</protein>